<dbReference type="EMBL" id="LN515532">
    <property type="protein sequence ID" value="CEA16609.1"/>
    <property type="molecule type" value="Genomic_DNA"/>
</dbReference>
<dbReference type="PANTHER" id="PTHR24567:SF58">
    <property type="entry name" value="CYCLIC AMP-BINDING REGULATORY PROTEIN"/>
    <property type="match status" value="1"/>
</dbReference>
<evidence type="ECO:0000313" key="6">
    <source>
        <dbReference type="EMBL" id="CEA16609.1"/>
    </source>
</evidence>
<dbReference type="SMART" id="SM00100">
    <property type="entry name" value="cNMP"/>
    <property type="match status" value="1"/>
</dbReference>
<name>A0A098C0Z7_9BACT</name>
<dbReference type="InterPro" id="IPR012318">
    <property type="entry name" value="HTH_CRP"/>
</dbReference>
<keyword evidence="3" id="KW-0804">Transcription</keyword>
<feature type="domain" description="Cyclic nucleotide-binding" evidence="4">
    <location>
        <begin position="19"/>
        <end position="125"/>
    </location>
</feature>
<keyword evidence="7" id="KW-1185">Reference proteome</keyword>
<evidence type="ECO:0000256" key="3">
    <source>
        <dbReference type="ARBA" id="ARBA00023163"/>
    </source>
</evidence>
<organism evidence="6 7">
    <name type="scientific">Fermentimonas caenicola</name>
    <dbReference type="NCBI Taxonomy" id="1562970"/>
    <lineage>
        <taxon>Bacteria</taxon>
        <taxon>Pseudomonadati</taxon>
        <taxon>Bacteroidota</taxon>
        <taxon>Bacteroidia</taxon>
        <taxon>Bacteroidales</taxon>
        <taxon>Dysgonomonadaceae</taxon>
        <taxon>Fermentimonas</taxon>
    </lineage>
</organism>
<dbReference type="SUPFAM" id="SSF51206">
    <property type="entry name" value="cAMP-binding domain-like"/>
    <property type="match status" value="1"/>
</dbReference>
<gene>
    <name evidence="6" type="ORF">ING2E5B_1871</name>
</gene>
<dbReference type="Proteomes" id="UP000032417">
    <property type="component" value="Chromosome 1"/>
</dbReference>
<dbReference type="PROSITE" id="PS50042">
    <property type="entry name" value="CNMP_BINDING_3"/>
    <property type="match status" value="1"/>
</dbReference>
<dbReference type="InterPro" id="IPR014710">
    <property type="entry name" value="RmlC-like_jellyroll"/>
</dbReference>
<dbReference type="InterPro" id="IPR000595">
    <property type="entry name" value="cNMP-bd_dom"/>
</dbReference>
<dbReference type="KEGG" id="pbt:ING2E5B_1871"/>
<evidence type="ECO:0000256" key="1">
    <source>
        <dbReference type="ARBA" id="ARBA00023015"/>
    </source>
</evidence>
<dbReference type="Gene3D" id="2.60.120.10">
    <property type="entry name" value="Jelly Rolls"/>
    <property type="match status" value="1"/>
</dbReference>
<protein>
    <recommendedName>
        <fullName evidence="8">Crp/Fnr family transcriptional regulator</fullName>
    </recommendedName>
</protein>
<dbReference type="HOGENOM" id="CLU_075053_4_1_10"/>
<evidence type="ECO:0000256" key="2">
    <source>
        <dbReference type="ARBA" id="ARBA00023125"/>
    </source>
</evidence>
<dbReference type="SUPFAM" id="SSF46785">
    <property type="entry name" value="Winged helix' DNA-binding domain"/>
    <property type="match status" value="1"/>
</dbReference>
<dbReference type="InterPro" id="IPR050397">
    <property type="entry name" value="Env_Response_Regulators"/>
</dbReference>
<dbReference type="AlphaFoldDB" id="A0A098C0Z7"/>
<evidence type="ECO:0008006" key="8">
    <source>
        <dbReference type="Google" id="ProtNLM"/>
    </source>
</evidence>
<dbReference type="PANTHER" id="PTHR24567">
    <property type="entry name" value="CRP FAMILY TRANSCRIPTIONAL REGULATORY PROTEIN"/>
    <property type="match status" value="1"/>
</dbReference>
<dbReference type="CDD" id="cd00038">
    <property type="entry name" value="CAP_ED"/>
    <property type="match status" value="1"/>
</dbReference>
<accession>A0A098C0Z7</accession>
<dbReference type="PROSITE" id="PS51063">
    <property type="entry name" value="HTH_CRP_2"/>
    <property type="match status" value="1"/>
</dbReference>
<dbReference type="GO" id="GO:0005829">
    <property type="term" value="C:cytosol"/>
    <property type="evidence" value="ECO:0007669"/>
    <property type="project" value="TreeGrafter"/>
</dbReference>
<sequence length="228" mass="26196">MERDTPHLDNMQMIFQCPLCSSIPVHQRAEFLDDLQYSVKEYDKDDVIVIQGSVCETLYIVIDGEVSTEMSDEKGDFMEIEYIAAPNPMSTGFLFAADNRSPVSAICQSKCKVIAIPKDNVYLLMRKYESFMLKFLSYISNKVFYLSEKLRLVSLRSIRAKLSYYFLKESAGENVLKLKISREEIARIFSVSRPALVKVMMEMAEEGIIEVNGREIRIIDRNILKSIV</sequence>
<dbReference type="GO" id="GO:0003700">
    <property type="term" value="F:DNA-binding transcription factor activity"/>
    <property type="evidence" value="ECO:0007669"/>
    <property type="project" value="TreeGrafter"/>
</dbReference>
<reference evidence="6 7" key="1">
    <citation type="submission" date="2014-08" db="EMBL/GenBank/DDBJ databases">
        <authorList>
            <person name="Wibberg D."/>
        </authorList>
    </citation>
    <scope>NUCLEOTIDE SEQUENCE [LARGE SCALE GENOMIC DNA]</scope>
    <source>
        <strain evidence="7">ING2-E5B</strain>
    </source>
</reference>
<keyword evidence="1" id="KW-0805">Transcription regulation</keyword>
<dbReference type="Pfam" id="PF13545">
    <property type="entry name" value="HTH_Crp_2"/>
    <property type="match status" value="1"/>
</dbReference>
<dbReference type="Pfam" id="PF00027">
    <property type="entry name" value="cNMP_binding"/>
    <property type="match status" value="1"/>
</dbReference>
<proteinExistence type="predicted"/>
<feature type="domain" description="HTH crp-type" evidence="5">
    <location>
        <begin position="156"/>
        <end position="222"/>
    </location>
</feature>
<dbReference type="InterPro" id="IPR036390">
    <property type="entry name" value="WH_DNA-bd_sf"/>
</dbReference>
<dbReference type="SMART" id="SM00419">
    <property type="entry name" value="HTH_CRP"/>
    <property type="match status" value="1"/>
</dbReference>
<dbReference type="STRING" id="1562970.ING2E5B_1871"/>
<evidence type="ECO:0000259" key="4">
    <source>
        <dbReference type="PROSITE" id="PS50042"/>
    </source>
</evidence>
<dbReference type="OrthoDB" id="1116216at2"/>
<keyword evidence="2" id="KW-0238">DNA-binding</keyword>
<dbReference type="GO" id="GO:0003677">
    <property type="term" value="F:DNA binding"/>
    <property type="evidence" value="ECO:0007669"/>
    <property type="project" value="UniProtKB-KW"/>
</dbReference>
<evidence type="ECO:0000313" key="7">
    <source>
        <dbReference type="Proteomes" id="UP000032417"/>
    </source>
</evidence>
<dbReference type="InterPro" id="IPR018490">
    <property type="entry name" value="cNMP-bd_dom_sf"/>
</dbReference>
<evidence type="ECO:0000259" key="5">
    <source>
        <dbReference type="PROSITE" id="PS51063"/>
    </source>
</evidence>